<dbReference type="GO" id="GO:0015920">
    <property type="term" value="P:lipopolysaccharide transport"/>
    <property type="evidence" value="ECO:0007669"/>
    <property type="project" value="TreeGrafter"/>
</dbReference>
<organism evidence="13 14">
    <name type="scientific">Haliea salexigens</name>
    <dbReference type="NCBI Taxonomy" id="287487"/>
    <lineage>
        <taxon>Bacteria</taxon>
        <taxon>Pseudomonadati</taxon>
        <taxon>Pseudomonadota</taxon>
        <taxon>Gammaproteobacteria</taxon>
        <taxon>Cellvibrionales</taxon>
        <taxon>Halieaceae</taxon>
        <taxon>Haliea</taxon>
    </lineage>
</organism>
<evidence type="ECO:0000256" key="6">
    <source>
        <dbReference type="ARBA" id="ARBA00022475"/>
    </source>
</evidence>
<reference evidence="13 14" key="1">
    <citation type="journal article" date="2018" name="Nat. Biotechnol.">
        <title>A standardized bacterial taxonomy based on genome phylogeny substantially revises the tree of life.</title>
        <authorList>
            <person name="Parks D.H."/>
            <person name="Chuvochina M."/>
            <person name="Waite D.W."/>
            <person name="Rinke C."/>
            <person name="Skarshewski A."/>
            <person name="Chaumeil P.A."/>
            <person name="Hugenholtz P."/>
        </authorList>
    </citation>
    <scope>NUCLEOTIDE SEQUENCE [LARGE SCALE GENOMIC DNA]</scope>
    <source>
        <strain evidence="13">UBA9158</strain>
    </source>
</reference>
<evidence type="ECO:0000313" key="13">
    <source>
        <dbReference type="EMBL" id="HAN28907.1"/>
    </source>
</evidence>
<dbReference type="Proteomes" id="UP000259273">
    <property type="component" value="Unassembled WGS sequence"/>
</dbReference>
<dbReference type="InterPro" id="IPR005495">
    <property type="entry name" value="LptG/LptF_permease"/>
</dbReference>
<dbReference type="EMBL" id="DMND01000194">
    <property type="protein sequence ID" value="HAN28907.1"/>
    <property type="molecule type" value="Genomic_DNA"/>
</dbReference>
<feature type="transmembrane region" description="Helical" evidence="12">
    <location>
        <begin position="12"/>
        <end position="32"/>
    </location>
</feature>
<dbReference type="STRING" id="1121937.GCA_000423125_00386"/>
<dbReference type="Pfam" id="PF03739">
    <property type="entry name" value="LptF_LptG"/>
    <property type="match status" value="1"/>
</dbReference>
<evidence type="ECO:0000256" key="2">
    <source>
        <dbReference type="ARBA" id="ARBA00004429"/>
    </source>
</evidence>
<comment type="function">
    <text evidence="1">Part of the ABC transporter complex LptBFG involved in the translocation of lipopolysaccharide (LPS) from the inner membrane to the outer membrane.</text>
</comment>
<comment type="subcellular location">
    <subcellularLocation>
        <location evidence="2">Cell inner membrane</location>
        <topology evidence="2">Multi-pass membrane protein</topology>
    </subcellularLocation>
</comment>
<dbReference type="InterPro" id="IPR030922">
    <property type="entry name" value="LptF"/>
</dbReference>
<evidence type="ECO:0000256" key="10">
    <source>
        <dbReference type="ARBA" id="ARBA00023136"/>
    </source>
</evidence>
<accession>A0A3C1KQG1</accession>
<keyword evidence="8 12" id="KW-0812">Transmembrane</keyword>
<evidence type="ECO:0000256" key="1">
    <source>
        <dbReference type="ARBA" id="ARBA00002265"/>
    </source>
</evidence>
<gene>
    <name evidence="13" type="primary">lptF</name>
    <name evidence="13" type="ORF">DCP75_14525</name>
</gene>
<dbReference type="PANTHER" id="PTHR33529">
    <property type="entry name" value="SLR0882 PROTEIN-RELATED"/>
    <property type="match status" value="1"/>
</dbReference>
<dbReference type="GO" id="GO:0043190">
    <property type="term" value="C:ATP-binding cassette (ABC) transporter complex"/>
    <property type="evidence" value="ECO:0007669"/>
    <property type="project" value="InterPro"/>
</dbReference>
<keyword evidence="10 12" id="KW-0472">Membrane</keyword>
<keyword evidence="6" id="KW-1003">Cell membrane</keyword>
<evidence type="ECO:0000313" key="14">
    <source>
        <dbReference type="Proteomes" id="UP000259273"/>
    </source>
</evidence>
<feature type="transmembrane region" description="Helical" evidence="12">
    <location>
        <begin position="333"/>
        <end position="352"/>
    </location>
</feature>
<evidence type="ECO:0000256" key="8">
    <source>
        <dbReference type="ARBA" id="ARBA00022692"/>
    </source>
</evidence>
<keyword evidence="7" id="KW-0997">Cell inner membrane</keyword>
<comment type="subunit">
    <text evidence="11">Component of the lipopolysaccharide transport and assembly complex. The LptBFG transporter is composed of two ATP-binding proteins (LptB) and two transmembrane proteins (LptF and LptG).</text>
</comment>
<feature type="transmembrane region" description="Helical" evidence="12">
    <location>
        <begin position="98"/>
        <end position="120"/>
    </location>
</feature>
<feature type="transmembrane region" description="Helical" evidence="12">
    <location>
        <begin position="302"/>
        <end position="321"/>
    </location>
</feature>
<evidence type="ECO:0000256" key="12">
    <source>
        <dbReference type="SAM" id="Phobius"/>
    </source>
</evidence>
<evidence type="ECO:0000256" key="5">
    <source>
        <dbReference type="ARBA" id="ARBA00022448"/>
    </source>
</evidence>
<evidence type="ECO:0000256" key="11">
    <source>
        <dbReference type="ARBA" id="ARBA00026081"/>
    </source>
</evidence>
<comment type="caution">
    <text evidence="13">The sequence shown here is derived from an EMBL/GenBank/DDBJ whole genome shotgun (WGS) entry which is preliminary data.</text>
</comment>
<dbReference type="GO" id="GO:0055085">
    <property type="term" value="P:transmembrane transport"/>
    <property type="evidence" value="ECO:0007669"/>
    <property type="project" value="InterPro"/>
</dbReference>
<keyword evidence="9 12" id="KW-1133">Transmembrane helix</keyword>
<comment type="similarity">
    <text evidence="3">Belongs to the LptF/LptG family.</text>
</comment>
<proteinExistence type="inferred from homology"/>
<evidence type="ECO:0000256" key="4">
    <source>
        <dbReference type="ARBA" id="ARBA00014213"/>
    </source>
</evidence>
<sequence length="372" mass="40618">MKILAYLTRDVLQHTVAVSFTLLVIIFSGRFVKYLAEAAVGNLAGDILLPVMFFRLPGFLELILPLGLFLGILMAYGRLYVESEMVVLSACGVSPTRLAGYTLVSALLVMALVALLSLLVTPLGAARSSALLDDPETSQGLQTLAAGRFQYRKSNGIVSYAERIDPDSGVMHSVFLSQQSAAPGGGTRLTITVASEGEIVLDSTTGARYLELRDGYRYSGQPGELDYEVVEFERFGERIPEPEGGIRSVPRVDARPTRALLESTLPEERAALHWRLSLPVTVPIVALIALSLSRTDHRRGRYIKMAPAFALYLIYLVLLTKARAAMEEGAGPLVFWAVHLLYGTLALGLLYGDTLRRRWYARRARGVADASA</sequence>
<evidence type="ECO:0000256" key="3">
    <source>
        <dbReference type="ARBA" id="ARBA00007725"/>
    </source>
</evidence>
<name>A0A3C1KQG1_9GAMM</name>
<feature type="transmembrane region" description="Helical" evidence="12">
    <location>
        <begin position="52"/>
        <end position="77"/>
    </location>
</feature>
<dbReference type="NCBIfam" id="TIGR04407">
    <property type="entry name" value="LptF_YjgP"/>
    <property type="match status" value="1"/>
</dbReference>
<dbReference type="PANTHER" id="PTHR33529:SF7">
    <property type="entry name" value="LIPOPOLYSACCHARIDE EXPORT SYSTEM PERMEASE PROTEIN LPTF"/>
    <property type="match status" value="1"/>
</dbReference>
<keyword evidence="5" id="KW-0813">Transport</keyword>
<protein>
    <recommendedName>
        <fullName evidence="4">Lipopolysaccharide export system permease protein LptF</fullName>
    </recommendedName>
</protein>
<evidence type="ECO:0000256" key="9">
    <source>
        <dbReference type="ARBA" id="ARBA00022989"/>
    </source>
</evidence>
<dbReference type="AlphaFoldDB" id="A0A3C1KQG1"/>
<evidence type="ECO:0000256" key="7">
    <source>
        <dbReference type="ARBA" id="ARBA00022519"/>
    </source>
</evidence>